<reference evidence="3" key="1">
    <citation type="submission" date="2018-11" db="EMBL/GenBank/DDBJ databases">
        <authorList>
            <consortium name="Pathogen Informatics"/>
        </authorList>
    </citation>
    <scope>NUCLEOTIDE SEQUENCE</scope>
</reference>
<dbReference type="Pfam" id="PF08337">
    <property type="entry name" value="Plexin_cytopl"/>
    <property type="match status" value="1"/>
</dbReference>
<accession>A0A448WE90</accession>
<evidence type="ECO:0000313" key="3">
    <source>
        <dbReference type="EMBL" id="VEL09690.1"/>
    </source>
</evidence>
<sequence>MSNQGICKNNRLPTYFNIQATVPPDPDSWFHLETKRLTKTGGPVYSSSTSLKQEQCECLYECTRVMFQHPGTSPRTRKISSGFRELNYPGSTGVVSSGGTKQQTYRQGKQKQSSQTGSNLFSRFWKYRGLDMKNDDNGKIRLVRRWSLVEVFSTRKRNDVGSRLGFRHAKSPEDTLAESLSPIESSKSNENIPNEFFFNRLLKTRLSVMPQMDELMYALFNPQMHKFCFFYAVKYLFEFLADKASEFQISDQNILHSWKSNW</sequence>
<dbReference type="Proteomes" id="UP000784294">
    <property type="component" value="Unassembled WGS sequence"/>
</dbReference>
<name>A0A448WE90_9PLAT</name>
<dbReference type="InterPro" id="IPR013548">
    <property type="entry name" value="Plexin_cytoplasmic_RasGAP_dom"/>
</dbReference>
<dbReference type="EMBL" id="CAAALY010006982">
    <property type="protein sequence ID" value="VEL09690.1"/>
    <property type="molecule type" value="Genomic_DNA"/>
</dbReference>
<feature type="domain" description="Plexin cytoplasmic RasGAP" evidence="2">
    <location>
        <begin position="143"/>
        <end position="261"/>
    </location>
</feature>
<organism evidence="3 4">
    <name type="scientific">Protopolystoma xenopodis</name>
    <dbReference type="NCBI Taxonomy" id="117903"/>
    <lineage>
        <taxon>Eukaryota</taxon>
        <taxon>Metazoa</taxon>
        <taxon>Spiralia</taxon>
        <taxon>Lophotrochozoa</taxon>
        <taxon>Platyhelminthes</taxon>
        <taxon>Monogenea</taxon>
        <taxon>Polyopisthocotylea</taxon>
        <taxon>Polystomatidea</taxon>
        <taxon>Polystomatidae</taxon>
        <taxon>Protopolystoma</taxon>
    </lineage>
</organism>
<dbReference type="AlphaFoldDB" id="A0A448WE90"/>
<comment type="caution">
    <text evidence="3">The sequence shown here is derived from an EMBL/GenBank/DDBJ whole genome shotgun (WGS) entry which is preliminary data.</text>
</comment>
<dbReference type="Gene3D" id="1.10.506.10">
    <property type="entry name" value="GTPase Activation - p120gap, domain 1"/>
    <property type="match status" value="1"/>
</dbReference>
<feature type="compositionally biased region" description="Low complexity" evidence="1">
    <location>
        <begin position="90"/>
        <end position="100"/>
    </location>
</feature>
<protein>
    <recommendedName>
        <fullName evidence="2">Plexin cytoplasmic RasGAP domain-containing protein</fullName>
    </recommendedName>
</protein>
<proteinExistence type="predicted"/>
<evidence type="ECO:0000259" key="2">
    <source>
        <dbReference type="Pfam" id="PF08337"/>
    </source>
</evidence>
<feature type="region of interest" description="Disordered" evidence="1">
    <location>
        <begin position="90"/>
        <end position="117"/>
    </location>
</feature>
<keyword evidence="4" id="KW-1185">Reference proteome</keyword>
<dbReference type="GO" id="GO:0017154">
    <property type="term" value="F:semaphorin receptor activity"/>
    <property type="evidence" value="ECO:0007669"/>
    <property type="project" value="InterPro"/>
</dbReference>
<gene>
    <name evidence="3" type="ORF">PXEA_LOCUS3130</name>
</gene>
<dbReference type="InterPro" id="IPR008936">
    <property type="entry name" value="Rho_GTPase_activation_prot"/>
</dbReference>
<evidence type="ECO:0000256" key="1">
    <source>
        <dbReference type="SAM" id="MobiDB-lite"/>
    </source>
</evidence>
<evidence type="ECO:0000313" key="4">
    <source>
        <dbReference type="Proteomes" id="UP000784294"/>
    </source>
</evidence>